<proteinExistence type="predicted"/>
<evidence type="ECO:0008006" key="4">
    <source>
        <dbReference type="Google" id="ProtNLM"/>
    </source>
</evidence>
<keyword evidence="1" id="KW-0472">Membrane</keyword>
<dbReference type="AlphaFoldDB" id="A0A4P8L396"/>
<dbReference type="RefSeq" id="WP_137424579.1">
    <property type="nucleotide sequence ID" value="NZ_CP040098.1"/>
</dbReference>
<evidence type="ECO:0000313" key="2">
    <source>
        <dbReference type="EMBL" id="QCQ22417.1"/>
    </source>
</evidence>
<reference evidence="2 3" key="1">
    <citation type="submission" date="2019-05" db="EMBL/GenBank/DDBJ databases">
        <title>The Complete Genome Sequence of the n-alkane-degrading Desulfoglaeba alkanexedens ALDC reveals multiple alkylsuccinate synthase gene clusters.</title>
        <authorList>
            <person name="Callaghan A.V."/>
            <person name="Davidova I.A."/>
            <person name="Duncan K.E."/>
            <person name="Morris B."/>
            <person name="McInerney M.J."/>
        </authorList>
    </citation>
    <scope>NUCLEOTIDE SEQUENCE [LARGE SCALE GENOMIC DNA]</scope>
    <source>
        <strain evidence="2 3">ALDC</strain>
    </source>
</reference>
<name>A0A4P8L396_9BACT</name>
<keyword evidence="3" id="KW-1185">Reference proteome</keyword>
<feature type="transmembrane region" description="Helical" evidence="1">
    <location>
        <begin position="69"/>
        <end position="93"/>
    </location>
</feature>
<dbReference type="OrthoDB" id="5502420at2"/>
<dbReference type="Proteomes" id="UP000298602">
    <property type="component" value="Chromosome"/>
</dbReference>
<gene>
    <name evidence="2" type="ORF">FDQ92_09755</name>
</gene>
<protein>
    <recommendedName>
        <fullName evidence="4">Vitamin K epoxide reductase domain-containing protein</fullName>
    </recommendedName>
</protein>
<evidence type="ECO:0000313" key="3">
    <source>
        <dbReference type="Proteomes" id="UP000298602"/>
    </source>
</evidence>
<feature type="transmembrane region" description="Helical" evidence="1">
    <location>
        <begin position="12"/>
        <end position="29"/>
    </location>
</feature>
<sequence length="291" mass="31629">MWKVVGLMRWNLGDALSLLGFGYCLFNVFERFGGCASLGCQAVQHPALWFVGMAYCLFLPAARRMAPRFWAWGVFAGALVEGALVLYQVLLGLYCRECLVFTSIFVAYLILVPGLPLRVRAAAFGTALSVAALSAGLLAVMNCGVLCDNPAVDRIEEVAGRNPVVVFEPLCSQCHEFLRILDTAGLGDQVDLCPQAWSFDAVVKLARENCNDKNFVKCLFAHLAIVRDNNRYCSKKGWEAVPFLITRDGRAVSTSEGLAYLALTGTPDLWGWEVGGSCTPGAKPADGEVCR</sequence>
<feature type="transmembrane region" description="Helical" evidence="1">
    <location>
        <begin position="122"/>
        <end position="141"/>
    </location>
</feature>
<reference evidence="2 3" key="2">
    <citation type="submission" date="2019-05" db="EMBL/GenBank/DDBJ databases">
        <authorList>
            <person name="Suflita J.M."/>
            <person name="Marks C.R."/>
        </authorList>
    </citation>
    <scope>NUCLEOTIDE SEQUENCE [LARGE SCALE GENOMIC DNA]</scope>
    <source>
        <strain evidence="2 3">ALDC</strain>
    </source>
</reference>
<dbReference type="KEGG" id="dax:FDQ92_09755"/>
<dbReference type="EMBL" id="CP040098">
    <property type="protein sequence ID" value="QCQ22417.1"/>
    <property type="molecule type" value="Genomic_DNA"/>
</dbReference>
<accession>A0A4P8L396</accession>
<feature type="transmembrane region" description="Helical" evidence="1">
    <location>
        <begin position="99"/>
        <end position="115"/>
    </location>
</feature>
<organism evidence="2 3">
    <name type="scientific">Desulfoglaeba alkanexedens ALDC</name>
    <dbReference type="NCBI Taxonomy" id="980445"/>
    <lineage>
        <taxon>Bacteria</taxon>
        <taxon>Pseudomonadati</taxon>
        <taxon>Thermodesulfobacteriota</taxon>
        <taxon>Syntrophobacteria</taxon>
        <taxon>Syntrophobacterales</taxon>
        <taxon>Syntrophobacteraceae</taxon>
        <taxon>Desulfoglaeba</taxon>
    </lineage>
</organism>
<keyword evidence="1" id="KW-1133">Transmembrane helix</keyword>
<evidence type="ECO:0000256" key="1">
    <source>
        <dbReference type="SAM" id="Phobius"/>
    </source>
</evidence>
<keyword evidence="1" id="KW-0812">Transmembrane</keyword>